<gene>
    <name evidence="2" type="ORF">JOB18_032260</name>
</gene>
<keyword evidence="3" id="KW-1185">Reference proteome</keyword>
<sequence>MTGRVRDCRRLLRLLLLRLSPPSPLYVGAVSAHPLGGKTVHQSSADSPGPAGSAAPATAAHDAAEEAASAAARLSVRPRRREGSSTHGRGPGRRRLCSGRRRTSSQVPLSGQGLPSEGQTRIHRLPRLPQCCGLFRSRAGQRVSCERIQ</sequence>
<accession>A0AAV6Q3F1</accession>
<organism evidence="2 3">
    <name type="scientific">Solea senegalensis</name>
    <name type="common">Senegalese sole</name>
    <dbReference type="NCBI Taxonomy" id="28829"/>
    <lineage>
        <taxon>Eukaryota</taxon>
        <taxon>Metazoa</taxon>
        <taxon>Chordata</taxon>
        <taxon>Craniata</taxon>
        <taxon>Vertebrata</taxon>
        <taxon>Euteleostomi</taxon>
        <taxon>Actinopterygii</taxon>
        <taxon>Neopterygii</taxon>
        <taxon>Teleostei</taxon>
        <taxon>Neoteleostei</taxon>
        <taxon>Acanthomorphata</taxon>
        <taxon>Carangaria</taxon>
        <taxon>Pleuronectiformes</taxon>
        <taxon>Pleuronectoidei</taxon>
        <taxon>Soleidae</taxon>
        <taxon>Solea</taxon>
    </lineage>
</organism>
<dbReference type="Proteomes" id="UP000693946">
    <property type="component" value="Linkage Group LG7"/>
</dbReference>
<evidence type="ECO:0000313" key="2">
    <source>
        <dbReference type="EMBL" id="KAG7482850.1"/>
    </source>
</evidence>
<name>A0AAV6Q3F1_SOLSE</name>
<feature type="compositionally biased region" description="Basic residues" evidence="1">
    <location>
        <begin position="90"/>
        <end position="103"/>
    </location>
</feature>
<comment type="caution">
    <text evidence="2">The sequence shown here is derived from an EMBL/GenBank/DDBJ whole genome shotgun (WGS) entry which is preliminary data.</text>
</comment>
<protein>
    <recommendedName>
        <fullName evidence="4">Secreted protein</fullName>
    </recommendedName>
</protein>
<feature type="region of interest" description="Disordered" evidence="1">
    <location>
        <begin position="38"/>
        <end position="122"/>
    </location>
</feature>
<dbReference type="EMBL" id="JAGKHQ010000019">
    <property type="protein sequence ID" value="KAG7482850.1"/>
    <property type="molecule type" value="Genomic_DNA"/>
</dbReference>
<evidence type="ECO:0008006" key="4">
    <source>
        <dbReference type="Google" id="ProtNLM"/>
    </source>
</evidence>
<reference evidence="2 3" key="1">
    <citation type="journal article" date="2021" name="Sci. Rep.">
        <title>Chromosome anchoring in Senegalese sole (Solea senegalensis) reveals sex-associated markers and genome rearrangements in flatfish.</title>
        <authorList>
            <person name="Guerrero-Cozar I."/>
            <person name="Gomez-Garrido J."/>
            <person name="Berbel C."/>
            <person name="Martinez-Blanch J.F."/>
            <person name="Alioto T."/>
            <person name="Claros M.G."/>
            <person name="Gagnaire P.A."/>
            <person name="Manchado M."/>
        </authorList>
    </citation>
    <scope>NUCLEOTIDE SEQUENCE [LARGE SCALE GENOMIC DNA]</scope>
    <source>
        <strain evidence="2">Sse05_10M</strain>
    </source>
</reference>
<evidence type="ECO:0000256" key="1">
    <source>
        <dbReference type="SAM" id="MobiDB-lite"/>
    </source>
</evidence>
<proteinExistence type="predicted"/>
<evidence type="ECO:0000313" key="3">
    <source>
        <dbReference type="Proteomes" id="UP000693946"/>
    </source>
</evidence>
<feature type="compositionally biased region" description="Low complexity" evidence="1">
    <location>
        <begin position="43"/>
        <end position="72"/>
    </location>
</feature>
<dbReference type="AlphaFoldDB" id="A0AAV6Q3F1"/>